<dbReference type="InterPro" id="IPR011047">
    <property type="entry name" value="Quinoprotein_ADH-like_sf"/>
</dbReference>
<dbReference type="PANTHER" id="PTHR19879:SF9">
    <property type="entry name" value="TRANSCRIPTION INITIATION FACTOR TFIID SUBUNIT 5"/>
    <property type="match status" value="1"/>
</dbReference>
<accession>A0A508AW02</accession>
<reference evidence="1 2" key="1">
    <citation type="submission" date="2019-10" db="EMBL/GenBank/DDBJ databases">
        <title>Lysobacter alkalisoli sp. nov., isolated from saline-alkaline soil.</title>
        <authorList>
            <person name="Sun J.-Q."/>
        </authorList>
    </citation>
    <scope>NUCLEOTIDE SEQUENCE [LARGE SCALE GENOMIC DNA]</scope>
    <source>
        <strain evidence="1 2">KCTC 42381</strain>
    </source>
</reference>
<dbReference type="Pfam" id="PF00400">
    <property type="entry name" value="WD40"/>
    <property type="match status" value="2"/>
</dbReference>
<sequence>MLATVVAPTAHAADMRLSDAIHALAYSGDGSRLAAGGLDGEIKVWELSGNALVTETAVEQTVAAMSLSHDGRRLLANQEGMEPRASLIDVDTGQIGQQYMLGTRSRSYVSLGSSIGFSPDGARVILGNTTASGAGIFDTDSGELVARFDGGKPRQGDCAINDGWSTLVCTYDGPSGFRTEGHAELTMWNVASGKQIADFSLEPLRDAGNVRFLDERRIVVGDSCMNDTGCGVAVVDLETQTITRQFNPLIEPGEEVGKFNQPLVQAIAISADGKRIAAGDEWGRYAVWRLAPLELLSIGKVSEQRIRAVALSPDGRHVAVAGDDGQVHVRPVHGD</sequence>
<dbReference type="RefSeq" id="WP_141482316.1">
    <property type="nucleotide sequence ID" value="NZ_VICD02000165.1"/>
</dbReference>
<comment type="caution">
    <text evidence="1">The sequence shown here is derived from an EMBL/GenBank/DDBJ whole genome shotgun (WGS) entry which is preliminary data.</text>
</comment>
<dbReference type="PROSITE" id="PS50294">
    <property type="entry name" value="WD_REPEATS_REGION"/>
    <property type="match status" value="1"/>
</dbReference>
<dbReference type="PROSITE" id="PS00678">
    <property type="entry name" value="WD_REPEATS_1"/>
    <property type="match status" value="1"/>
</dbReference>
<dbReference type="SUPFAM" id="SSF50998">
    <property type="entry name" value="Quinoprotein alcohol dehydrogenase-like"/>
    <property type="match status" value="1"/>
</dbReference>
<proteinExistence type="predicted"/>
<evidence type="ECO:0000313" key="1">
    <source>
        <dbReference type="EMBL" id="KAB8188381.1"/>
    </source>
</evidence>
<dbReference type="EMBL" id="VICD02000165">
    <property type="protein sequence ID" value="KAB8188381.1"/>
    <property type="molecule type" value="Genomic_DNA"/>
</dbReference>
<dbReference type="InterPro" id="IPR019775">
    <property type="entry name" value="WD40_repeat_CS"/>
</dbReference>
<dbReference type="InterPro" id="IPR015943">
    <property type="entry name" value="WD40/YVTN_repeat-like_dom_sf"/>
</dbReference>
<name>A0A508AW02_9GAMM</name>
<dbReference type="AlphaFoldDB" id="A0A508AW02"/>
<dbReference type="PROSITE" id="PS50082">
    <property type="entry name" value="WD_REPEATS_2"/>
    <property type="match status" value="1"/>
</dbReference>
<organism evidence="1 2">
    <name type="scientific">Marilutibacter maris</name>
    <dbReference type="NCBI Taxonomy" id="1605891"/>
    <lineage>
        <taxon>Bacteria</taxon>
        <taxon>Pseudomonadati</taxon>
        <taxon>Pseudomonadota</taxon>
        <taxon>Gammaproteobacteria</taxon>
        <taxon>Lysobacterales</taxon>
        <taxon>Lysobacteraceae</taxon>
        <taxon>Marilutibacter</taxon>
    </lineage>
</organism>
<dbReference type="Gene3D" id="2.130.10.10">
    <property type="entry name" value="YVTN repeat-like/Quinoprotein amine dehydrogenase"/>
    <property type="match status" value="2"/>
</dbReference>
<evidence type="ECO:0008006" key="3">
    <source>
        <dbReference type="Google" id="ProtNLM"/>
    </source>
</evidence>
<evidence type="ECO:0000313" key="2">
    <source>
        <dbReference type="Proteomes" id="UP000320431"/>
    </source>
</evidence>
<gene>
    <name evidence="1" type="ORF">FKV24_010120</name>
</gene>
<dbReference type="PANTHER" id="PTHR19879">
    <property type="entry name" value="TRANSCRIPTION INITIATION FACTOR TFIID"/>
    <property type="match status" value="1"/>
</dbReference>
<dbReference type="Proteomes" id="UP000320431">
    <property type="component" value="Unassembled WGS sequence"/>
</dbReference>
<dbReference type="InterPro" id="IPR001680">
    <property type="entry name" value="WD40_rpt"/>
</dbReference>
<protein>
    <recommendedName>
        <fullName evidence="3">WD40 repeat domain-containing protein</fullName>
    </recommendedName>
</protein>
<dbReference type="SMART" id="SM00320">
    <property type="entry name" value="WD40"/>
    <property type="match status" value="2"/>
</dbReference>